<keyword evidence="5" id="KW-0812">Transmembrane</keyword>
<dbReference type="GO" id="GO:0016020">
    <property type="term" value="C:membrane"/>
    <property type="evidence" value="ECO:0007669"/>
    <property type="project" value="UniProtKB-SubCell"/>
</dbReference>
<feature type="domain" description="Fringe-like glycosyltransferase" evidence="11">
    <location>
        <begin position="258"/>
        <end position="462"/>
    </location>
</feature>
<dbReference type="EMBL" id="JBAMIC010004070">
    <property type="protein sequence ID" value="KAK7088109.1"/>
    <property type="molecule type" value="Genomic_DNA"/>
</dbReference>
<evidence type="ECO:0000256" key="5">
    <source>
        <dbReference type="ARBA" id="ARBA00022692"/>
    </source>
</evidence>
<dbReference type="PANTHER" id="PTHR10811">
    <property type="entry name" value="FRINGE-RELATED"/>
    <property type="match status" value="1"/>
</dbReference>
<dbReference type="InterPro" id="IPR003378">
    <property type="entry name" value="Fringe-like_glycosylTrfase"/>
</dbReference>
<evidence type="ECO:0000256" key="3">
    <source>
        <dbReference type="ARBA" id="ARBA00022676"/>
    </source>
</evidence>
<dbReference type="GO" id="GO:0016757">
    <property type="term" value="F:glycosyltransferase activity"/>
    <property type="evidence" value="ECO:0007669"/>
    <property type="project" value="UniProtKB-KW"/>
</dbReference>
<dbReference type="AlphaFoldDB" id="A0AAN9AJT3"/>
<comment type="subcellular location">
    <subcellularLocation>
        <location evidence="9">Endomembrane system</location>
        <topology evidence="9">Single-pass membrane protein</topology>
    </subcellularLocation>
    <subcellularLocation>
        <location evidence="1">Membrane</location>
        <topology evidence="1">Single-pass type II membrane protein</topology>
    </subcellularLocation>
</comment>
<evidence type="ECO:0000259" key="11">
    <source>
        <dbReference type="Pfam" id="PF02434"/>
    </source>
</evidence>
<keyword evidence="8" id="KW-0472">Membrane</keyword>
<accession>A0AAN9AJT3</accession>
<gene>
    <name evidence="12" type="ORF">V1264_022071</name>
</gene>
<dbReference type="GO" id="GO:0012505">
    <property type="term" value="C:endomembrane system"/>
    <property type="evidence" value="ECO:0007669"/>
    <property type="project" value="UniProtKB-SubCell"/>
</dbReference>
<dbReference type="SUPFAM" id="SSF53448">
    <property type="entry name" value="Nucleotide-diphospho-sugar transferases"/>
    <property type="match status" value="1"/>
</dbReference>
<name>A0AAN9AJT3_9CAEN</name>
<evidence type="ECO:0000313" key="13">
    <source>
        <dbReference type="Proteomes" id="UP001374579"/>
    </source>
</evidence>
<evidence type="ECO:0000256" key="9">
    <source>
        <dbReference type="ARBA" id="ARBA00037847"/>
    </source>
</evidence>
<keyword evidence="4" id="KW-0808">Transferase</keyword>
<dbReference type="FunFam" id="3.90.550.50:FF:000008">
    <property type="entry name" value="Beta-1,3-glucosyltransferase"/>
    <property type="match status" value="1"/>
</dbReference>
<evidence type="ECO:0000256" key="1">
    <source>
        <dbReference type="ARBA" id="ARBA00004606"/>
    </source>
</evidence>
<feature type="domain" description="Fringe-like glycosyltransferase" evidence="11">
    <location>
        <begin position="112"/>
        <end position="191"/>
    </location>
</feature>
<keyword evidence="13" id="KW-1185">Reference proteome</keyword>
<sequence>MASAFAFDMRTLLSVVFWFCIGMHQWEWKTHAQESTLSSVKEVKLSDIVVVVLSQSHPYHQKRAELFRDHFEKQLKGLAEKDRPDLLLTHEVWPEMNGAWTIFPLAAPLAKLYGNKRWIIFCEEDTRMDVQRLPSILQQHDDIDEPFLGRGLTDAQSTIIHHYASYPPHFAYPDFTAGMALSLPLIKRLAVYFTDGSGQKIQFSIDPKHELAKYLWDNLDVRLEPVCEFCGTPTSKAKDCDCVAWQPTPFPTHCGPPIGKSELFVAVKTCSKFHEDRVPVVQNTWGKDAQLIEYYSDVENTSIPTVDLGVPNTESGHCGKTRAIIHNIARKRELASLEWLLIADDDTIINLELLRSLLSCYKSDEPVFLGERYGYAVAAGYGYNYITGGGGMVFNRAAVDLVANEFSCPSVDSPDDMILGMFFTSRGLANTHSRYFHQARPYDYSPDFLSTQIPVSFHKHWNCDPYEVYKQLVAAKLPQLSSADRHEEL</sequence>
<keyword evidence="7" id="KW-1133">Transmembrane helix</keyword>
<evidence type="ECO:0000256" key="2">
    <source>
        <dbReference type="ARBA" id="ARBA00008661"/>
    </source>
</evidence>
<dbReference type="Gene3D" id="3.90.550.50">
    <property type="match status" value="2"/>
</dbReference>
<dbReference type="Proteomes" id="UP001374579">
    <property type="component" value="Unassembled WGS sequence"/>
</dbReference>
<evidence type="ECO:0000256" key="10">
    <source>
        <dbReference type="SAM" id="SignalP"/>
    </source>
</evidence>
<evidence type="ECO:0000256" key="8">
    <source>
        <dbReference type="ARBA" id="ARBA00023136"/>
    </source>
</evidence>
<feature type="chain" id="PRO_5042911135" description="Fringe-like glycosyltransferase domain-containing protein" evidence="10">
    <location>
        <begin position="33"/>
        <end position="489"/>
    </location>
</feature>
<comment type="similarity">
    <text evidence="2">Belongs to the glycosyltransferase 31 family.</text>
</comment>
<evidence type="ECO:0000256" key="6">
    <source>
        <dbReference type="ARBA" id="ARBA00022968"/>
    </source>
</evidence>
<keyword evidence="10" id="KW-0732">Signal</keyword>
<evidence type="ECO:0000256" key="4">
    <source>
        <dbReference type="ARBA" id="ARBA00022679"/>
    </source>
</evidence>
<protein>
    <recommendedName>
        <fullName evidence="11">Fringe-like glycosyltransferase domain-containing protein</fullName>
    </recommendedName>
</protein>
<keyword evidence="6" id="KW-0735">Signal-anchor</keyword>
<evidence type="ECO:0000313" key="12">
    <source>
        <dbReference type="EMBL" id="KAK7088109.1"/>
    </source>
</evidence>
<comment type="caution">
    <text evidence="12">The sequence shown here is derived from an EMBL/GenBank/DDBJ whole genome shotgun (WGS) entry which is preliminary data.</text>
</comment>
<feature type="signal peptide" evidence="10">
    <location>
        <begin position="1"/>
        <end position="32"/>
    </location>
</feature>
<proteinExistence type="inferred from homology"/>
<reference evidence="12 13" key="1">
    <citation type="submission" date="2024-02" db="EMBL/GenBank/DDBJ databases">
        <title>Chromosome-scale genome assembly of the rough periwinkle Littorina saxatilis.</title>
        <authorList>
            <person name="De Jode A."/>
            <person name="Faria R."/>
            <person name="Formenti G."/>
            <person name="Sims Y."/>
            <person name="Smith T.P."/>
            <person name="Tracey A."/>
            <person name="Wood J.M.D."/>
            <person name="Zagrodzka Z.B."/>
            <person name="Johannesson K."/>
            <person name="Butlin R.K."/>
            <person name="Leder E.H."/>
        </authorList>
    </citation>
    <scope>NUCLEOTIDE SEQUENCE [LARGE SCALE GENOMIC DNA]</scope>
    <source>
        <strain evidence="12">Snail1</strain>
        <tissue evidence="12">Muscle</tissue>
    </source>
</reference>
<dbReference type="InterPro" id="IPR029044">
    <property type="entry name" value="Nucleotide-diphossugar_trans"/>
</dbReference>
<dbReference type="Pfam" id="PF02434">
    <property type="entry name" value="Fringe"/>
    <property type="match status" value="2"/>
</dbReference>
<evidence type="ECO:0000256" key="7">
    <source>
        <dbReference type="ARBA" id="ARBA00022989"/>
    </source>
</evidence>
<organism evidence="12 13">
    <name type="scientific">Littorina saxatilis</name>
    <dbReference type="NCBI Taxonomy" id="31220"/>
    <lineage>
        <taxon>Eukaryota</taxon>
        <taxon>Metazoa</taxon>
        <taxon>Spiralia</taxon>
        <taxon>Lophotrochozoa</taxon>
        <taxon>Mollusca</taxon>
        <taxon>Gastropoda</taxon>
        <taxon>Caenogastropoda</taxon>
        <taxon>Littorinimorpha</taxon>
        <taxon>Littorinoidea</taxon>
        <taxon>Littorinidae</taxon>
        <taxon>Littorina</taxon>
    </lineage>
</organism>
<keyword evidence="3" id="KW-0328">Glycosyltransferase</keyword>